<evidence type="ECO:0000313" key="9">
    <source>
        <dbReference type="EMBL" id="PRQ01018.1"/>
    </source>
</evidence>
<dbReference type="SUPFAM" id="SSF55166">
    <property type="entry name" value="Hedgehog/DD-peptidase"/>
    <property type="match status" value="1"/>
</dbReference>
<dbReference type="Pfam" id="PF03411">
    <property type="entry name" value="Peptidase_M74"/>
    <property type="match status" value="1"/>
</dbReference>
<gene>
    <name evidence="9" type="ORF">ENSA5_27000</name>
</gene>
<dbReference type="Gene3D" id="3.30.1380.10">
    <property type="match status" value="1"/>
</dbReference>
<feature type="compositionally biased region" description="Basic and acidic residues" evidence="8">
    <location>
        <begin position="10"/>
        <end position="20"/>
    </location>
</feature>
<dbReference type="AlphaFoldDB" id="A0A2S9Y7D3"/>
<keyword evidence="7" id="KW-0482">Metalloprotease</keyword>
<dbReference type="GO" id="GO:0004252">
    <property type="term" value="F:serine-type endopeptidase activity"/>
    <property type="evidence" value="ECO:0007669"/>
    <property type="project" value="InterPro"/>
</dbReference>
<feature type="compositionally biased region" description="Basic and acidic residues" evidence="8">
    <location>
        <begin position="29"/>
        <end position="50"/>
    </location>
</feature>
<feature type="region of interest" description="Disordered" evidence="8">
    <location>
        <begin position="103"/>
        <end position="181"/>
    </location>
</feature>
<dbReference type="InterPro" id="IPR005073">
    <property type="entry name" value="Peptidase_M74"/>
</dbReference>
<proteinExistence type="predicted"/>
<name>A0A2S9Y7D3_9BACT</name>
<evidence type="ECO:0000256" key="1">
    <source>
        <dbReference type="ARBA" id="ARBA00022670"/>
    </source>
</evidence>
<evidence type="ECO:0000313" key="10">
    <source>
        <dbReference type="Proteomes" id="UP000237968"/>
    </source>
</evidence>
<keyword evidence="10" id="KW-1185">Reference proteome</keyword>
<evidence type="ECO:0000256" key="6">
    <source>
        <dbReference type="ARBA" id="ARBA00022833"/>
    </source>
</evidence>
<protein>
    <submittedName>
        <fullName evidence="9">Penicillin-insensitive murein endopeptidase</fullName>
    </submittedName>
</protein>
<dbReference type="GO" id="GO:0006508">
    <property type="term" value="P:proteolysis"/>
    <property type="evidence" value="ECO:0007669"/>
    <property type="project" value="UniProtKB-KW"/>
</dbReference>
<dbReference type="GO" id="GO:0030288">
    <property type="term" value="C:outer membrane-bounded periplasmic space"/>
    <property type="evidence" value="ECO:0007669"/>
    <property type="project" value="InterPro"/>
</dbReference>
<keyword evidence="5" id="KW-0378">Hydrolase</keyword>
<evidence type="ECO:0000256" key="3">
    <source>
        <dbReference type="ARBA" id="ARBA00022729"/>
    </source>
</evidence>
<sequence length="445" mass="48598">MDPSNTDMGGRADIDSKTLDLEDVEDVGDAARDRDLDSGRHAGSDRGFDRDLDDDLYDDGLAPEAGGRRPSLLSLLLLAAGAIWIVVALLKLSGAPADGAPPMAIGDHAETGSSLPSLDEEWVEPGDEAGHASDSQQAPEPANSGENRPVSDRSDPILPSEDGNPASERGPPEDSLLAGKRWPQDYVAPDVVRYTIKRGGSMKVVANLYKIYHHEIEALNPGVELDRELPPSTKLIVYRATPGISSQSVGFPGSGTVEGGMPMLDGPGRILRHTPWKAWATKTTVATIDLVLREWARRYPNRQPIIVGNLSARNGGRLKPHSSHQSGRDVDLSYPQIWDHKSELAPQVMTERNLDRELTWSLLELLHETGGVEVIFIDSKLQALLYEYALETGRYSKKELKNWMEHPGSPGSGSPLIQHVRGHGDHLHVRFKCAPSESRCASRER</sequence>
<dbReference type="GO" id="GO:0008237">
    <property type="term" value="F:metallopeptidase activity"/>
    <property type="evidence" value="ECO:0007669"/>
    <property type="project" value="UniProtKB-KW"/>
</dbReference>
<keyword evidence="1" id="KW-0645">Protease</keyword>
<evidence type="ECO:0000256" key="8">
    <source>
        <dbReference type="SAM" id="MobiDB-lite"/>
    </source>
</evidence>
<dbReference type="OrthoDB" id="5502029at2"/>
<feature type="compositionally biased region" description="Acidic residues" evidence="8">
    <location>
        <begin position="118"/>
        <end position="127"/>
    </location>
</feature>
<feature type="region of interest" description="Disordered" evidence="8">
    <location>
        <begin position="1"/>
        <end position="55"/>
    </location>
</feature>
<comment type="caution">
    <text evidence="9">The sequence shown here is derived from an EMBL/GenBank/DDBJ whole genome shotgun (WGS) entry which is preliminary data.</text>
</comment>
<evidence type="ECO:0000256" key="7">
    <source>
        <dbReference type="ARBA" id="ARBA00023049"/>
    </source>
</evidence>
<keyword evidence="2" id="KW-0479">Metal-binding</keyword>
<reference evidence="9 10" key="1">
    <citation type="submission" date="2018-03" db="EMBL/GenBank/DDBJ databases">
        <title>Draft Genome Sequences of the Obligatory Marine Myxobacteria Enhygromyxa salina SWB005.</title>
        <authorList>
            <person name="Poehlein A."/>
            <person name="Moghaddam J.A."/>
            <person name="Harms H."/>
            <person name="Alanjari M."/>
            <person name="Koenig G.M."/>
            <person name="Daniel R."/>
            <person name="Schaeberle T.F."/>
        </authorList>
    </citation>
    <scope>NUCLEOTIDE SEQUENCE [LARGE SCALE GENOMIC DNA]</scope>
    <source>
        <strain evidence="9 10">SWB005</strain>
    </source>
</reference>
<keyword evidence="4" id="KW-0574">Periplasm</keyword>
<accession>A0A2S9Y7D3</accession>
<dbReference type="EMBL" id="PVNK01000136">
    <property type="protein sequence ID" value="PRQ01018.1"/>
    <property type="molecule type" value="Genomic_DNA"/>
</dbReference>
<organism evidence="9 10">
    <name type="scientific">Enhygromyxa salina</name>
    <dbReference type="NCBI Taxonomy" id="215803"/>
    <lineage>
        <taxon>Bacteria</taxon>
        <taxon>Pseudomonadati</taxon>
        <taxon>Myxococcota</taxon>
        <taxon>Polyangia</taxon>
        <taxon>Nannocystales</taxon>
        <taxon>Nannocystaceae</taxon>
        <taxon>Enhygromyxa</taxon>
    </lineage>
</organism>
<keyword evidence="3" id="KW-0732">Signal</keyword>
<keyword evidence="6" id="KW-0862">Zinc</keyword>
<evidence type="ECO:0000256" key="4">
    <source>
        <dbReference type="ARBA" id="ARBA00022764"/>
    </source>
</evidence>
<dbReference type="InterPro" id="IPR009045">
    <property type="entry name" value="Zn_M74/Hedgehog-like"/>
</dbReference>
<evidence type="ECO:0000256" key="2">
    <source>
        <dbReference type="ARBA" id="ARBA00022723"/>
    </source>
</evidence>
<dbReference type="GO" id="GO:0046872">
    <property type="term" value="F:metal ion binding"/>
    <property type="evidence" value="ECO:0007669"/>
    <property type="project" value="UniProtKB-KW"/>
</dbReference>
<dbReference type="Proteomes" id="UP000237968">
    <property type="component" value="Unassembled WGS sequence"/>
</dbReference>
<evidence type="ECO:0000256" key="5">
    <source>
        <dbReference type="ARBA" id="ARBA00022801"/>
    </source>
</evidence>